<dbReference type="OrthoDB" id="2079081at2"/>
<dbReference type="KEGG" id="lack:FLP15_10145"/>
<organism evidence="2 3">
    <name type="scientific">Lactococcus protaetiae</name>
    <dbReference type="NCBI Taxonomy" id="2592653"/>
    <lineage>
        <taxon>Bacteria</taxon>
        <taxon>Bacillati</taxon>
        <taxon>Bacillota</taxon>
        <taxon>Bacilli</taxon>
        <taxon>Lactobacillales</taxon>
        <taxon>Streptococcaceae</taxon>
        <taxon>Lactococcus</taxon>
    </lineage>
</organism>
<evidence type="ECO:0000259" key="1">
    <source>
        <dbReference type="Pfam" id="PF05709"/>
    </source>
</evidence>
<feature type="domain" description="Siphovirus-type tail component RIFT-related" evidence="1">
    <location>
        <begin position="25"/>
        <end position="109"/>
    </location>
</feature>
<dbReference type="Pfam" id="PF05709">
    <property type="entry name" value="Sipho_tail"/>
    <property type="match status" value="1"/>
</dbReference>
<dbReference type="EMBL" id="CP041356">
    <property type="protein sequence ID" value="QDK71454.1"/>
    <property type="molecule type" value="Genomic_DNA"/>
</dbReference>
<evidence type="ECO:0000313" key="3">
    <source>
        <dbReference type="Proteomes" id="UP000315128"/>
    </source>
</evidence>
<proteinExistence type="predicted"/>
<dbReference type="AlphaFoldDB" id="A0A514ZA43"/>
<dbReference type="InterPro" id="IPR008841">
    <property type="entry name" value="Siphovirus-type_tail_N"/>
</dbReference>
<reference evidence="2 3" key="1">
    <citation type="submission" date="2019-07" db="EMBL/GenBank/DDBJ databases">
        <title>Genome sequencing of KACC 19320.</title>
        <authorList>
            <person name="Heo J."/>
            <person name="Kim S.-J."/>
            <person name="Kim J.-S."/>
            <person name="Hong S.-B."/>
            <person name="Kwon S.-W."/>
        </authorList>
    </citation>
    <scope>NUCLEOTIDE SEQUENCE [LARGE SCALE GENOMIC DNA]</scope>
    <source>
        <strain evidence="2 3">KACC 19320</strain>
    </source>
</reference>
<dbReference type="Proteomes" id="UP000315128">
    <property type="component" value="Chromosome"/>
</dbReference>
<protein>
    <submittedName>
        <fullName evidence="2">Phage tail family protein</fullName>
    </submittedName>
</protein>
<keyword evidence="3" id="KW-1185">Reference proteome</keyword>
<name>A0A514ZA43_9LACT</name>
<sequence>MASLPNVEISYKNTLNQEIKMDRFGPFYLQSYEGFGSPDNEINSQKIFGRTGQRKTSSSLTYRDMTIGLAIKEATYESLKSKEHQVMAIINPELAGTLFIRVSENLYSIDAELLKGYEGSKDSSSSTSSSTLQFRALDPEWRDENVRNKSIPLSSNDNKMKFPLAITTDFAFATIAPGQIVKILNKGDFAVGFELTIQCNAEVKNPRIYNVITQEFFGWNGTFDAGTVIFLSTIHGEKKTWYQDDTDPEATNAMGIRMSGSSFFALDNIEPNNLVIQADVGEENILATISYTPLVIGV</sequence>
<gene>
    <name evidence="2" type="ORF">FLP15_10145</name>
</gene>
<dbReference type="Gene3D" id="2.40.30.200">
    <property type="match status" value="1"/>
</dbReference>
<evidence type="ECO:0000313" key="2">
    <source>
        <dbReference type="EMBL" id="QDK71454.1"/>
    </source>
</evidence>
<accession>A0A514ZA43</accession>
<dbReference type="RefSeq" id="WP_142767018.1">
    <property type="nucleotide sequence ID" value="NZ_CP041356.1"/>
</dbReference>